<proteinExistence type="predicted"/>
<dbReference type="Proteomes" id="UP000823775">
    <property type="component" value="Unassembled WGS sequence"/>
</dbReference>
<dbReference type="Gene3D" id="1.10.510.10">
    <property type="entry name" value="Transferase(Phosphotransferase) domain 1"/>
    <property type="match status" value="1"/>
</dbReference>
<feature type="domain" description="Protein kinase" evidence="1">
    <location>
        <begin position="1"/>
        <end position="208"/>
    </location>
</feature>
<dbReference type="PROSITE" id="PS50011">
    <property type="entry name" value="PROTEIN_KINASE_DOM"/>
    <property type="match status" value="1"/>
</dbReference>
<dbReference type="InterPro" id="IPR000719">
    <property type="entry name" value="Prot_kinase_dom"/>
</dbReference>
<dbReference type="PANTHER" id="PTHR12984">
    <property type="entry name" value="SCY1-RELATED S/T PROTEIN KINASE-LIKE"/>
    <property type="match status" value="1"/>
</dbReference>
<sequence>MGLLEVKHGLLQIAETLDFLHSNARLIHRSISPETILITSNGAWKLGGFGFTISVDQAADLSNMQAFHYAVFLKILCAYGTTVIEGPFFFSDNGKRSHVKTLFLANMKKVLLQVISASPIACVLYKRAPYMQQHPEFYRRINSFYGKGIRLPDCVLLALYESSLFTAGSGTRIVEVEGEGFTICWLGEGGCKEEGLEMRRLCCERRGS</sequence>
<evidence type="ECO:0000259" key="1">
    <source>
        <dbReference type="PROSITE" id="PS50011"/>
    </source>
</evidence>
<dbReference type="EMBL" id="JACEIK010002082">
    <property type="protein sequence ID" value="MCD9558965.1"/>
    <property type="molecule type" value="Genomic_DNA"/>
</dbReference>
<organism evidence="2 3">
    <name type="scientific">Datura stramonium</name>
    <name type="common">Jimsonweed</name>
    <name type="synonym">Common thornapple</name>
    <dbReference type="NCBI Taxonomy" id="4076"/>
    <lineage>
        <taxon>Eukaryota</taxon>
        <taxon>Viridiplantae</taxon>
        <taxon>Streptophyta</taxon>
        <taxon>Embryophyta</taxon>
        <taxon>Tracheophyta</taxon>
        <taxon>Spermatophyta</taxon>
        <taxon>Magnoliopsida</taxon>
        <taxon>eudicotyledons</taxon>
        <taxon>Gunneridae</taxon>
        <taxon>Pentapetalae</taxon>
        <taxon>asterids</taxon>
        <taxon>lamiids</taxon>
        <taxon>Solanales</taxon>
        <taxon>Solanaceae</taxon>
        <taxon>Solanoideae</taxon>
        <taxon>Datureae</taxon>
        <taxon>Datura</taxon>
    </lineage>
</organism>
<comment type="caution">
    <text evidence="2">The sequence shown here is derived from an EMBL/GenBank/DDBJ whole genome shotgun (WGS) entry which is preliminary data.</text>
</comment>
<evidence type="ECO:0000313" key="3">
    <source>
        <dbReference type="Proteomes" id="UP000823775"/>
    </source>
</evidence>
<reference evidence="2 3" key="1">
    <citation type="journal article" date="2021" name="BMC Genomics">
        <title>Datura genome reveals duplications of psychoactive alkaloid biosynthetic genes and high mutation rate following tissue culture.</title>
        <authorList>
            <person name="Rajewski A."/>
            <person name="Carter-House D."/>
            <person name="Stajich J."/>
            <person name="Litt A."/>
        </authorList>
    </citation>
    <scope>NUCLEOTIDE SEQUENCE [LARGE SCALE GENOMIC DNA]</scope>
    <source>
        <strain evidence="2">AR-01</strain>
    </source>
</reference>
<gene>
    <name evidence="2" type="ORF">HAX54_016674</name>
</gene>
<dbReference type="PANTHER" id="PTHR12984:SF6">
    <property type="entry name" value="SCY1-LIKE PROTEIN 2"/>
    <property type="match status" value="1"/>
</dbReference>
<keyword evidence="3" id="KW-1185">Reference proteome</keyword>
<dbReference type="SUPFAM" id="SSF56112">
    <property type="entry name" value="Protein kinase-like (PK-like)"/>
    <property type="match status" value="1"/>
</dbReference>
<evidence type="ECO:0000313" key="2">
    <source>
        <dbReference type="EMBL" id="MCD9558965.1"/>
    </source>
</evidence>
<protein>
    <recommendedName>
        <fullName evidence="1">Protein kinase domain-containing protein</fullName>
    </recommendedName>
</protein>
<name>A0ABS8ULJ8_DATST</name>
<dbReference type="InterPro" id="IPR051177">
    <property type="entry name" value="CIK-Related_Protein"/>
</dbReference>
<dbReference type="InterPro" id="IPR011009">
    <property type="entry name" value="Kinase-like_dom_sf"/>
</dbReference>
<accession>A0ABS8ULJ8</accession>